<gene>
    <name evidence="1" type="ORF">NCGR_LOCUS6339</name>
</gene>
<dbReference type="InterPro" id="IPR032675">
    <property type="entry name" value="LRR_dom_sf"/>
</dbReference>
<dbReference type="InterPro" id="IPR036047">
    <property type="entry name" value="F-box-like_dom_sf"/>
</dbReference>
<dbReference type="Gene3D" id="3.80.10.10">
    <property type="entry name" value="Ribonuclease Inhibitor"/>
    <property type="match status" value="1"/>
</dbReference>
<sequence length="442" mass="50002">MADPDGDVDRISALPDDLLHLVLSFVRDAKAVTRTAALSRRWRRVWIYAQQLALLGTQVRPGADPGQFVDWVLAQRGDADIESLSISMYRSSLVYTSQEKVNRWLRYAMQRVVKSFRLVLPIPRATYTSPLRVDGPAVVLPDRGRMTSISMLLTSCYRFQLPVAASANYEALTELKLCRLAQLAIRSEALKTFKLRSAEDLRVLDVTAPNLRVLELEYCFDDGSDEEEEHVNDGTTDVGFWLLEKCPNVEHVGVWLGHQPSERSVIIVDLTLEGAAPFARVRSMDLTVSTNQFQDCQLVPSIFALLLRCPRLRSLSIRIFDDTDTASRMPMPCRMCFFCDEQYAWTDHRSISLESLEDVKLIGFGGADEDMDLVRLLFASSKNSIKSMTLVEVTKTSGTVSLKRMMAEDDNGTETIDHKLMNIPTVDRGRWHFGDTIYTWTC</sequence>
<evidence type="ECO:0008006" key="3">
    <source>
        <dbReference type="Google" id="ProtNLM"/>
    </source>
</evidence>
<comment type="caution">
    <text evidence="1">The sequence shown here is derived from an EMBL/GenBank/DDBJ whole genome shotgun (WGS) entry which is preliminary data.</text>
</comment>
<reference evidence="1" key="1">
    <citation type="submission" date="2020-10" db="EMBL/GenBank/DDBJ databases">
        <authorList>
            <person name="Han B."/>
            <person name="Lu T."/>
            <person name="Zhao Q."/>
            <person name="Huang X."/>
            <person name="Zhao Y."/>
        </authorList>
    </citation>
    <scope>NUCLEOTIDE SEQUENCE</scope>
</reference>
<accession>A0A811MMX8</accession>
<evidence type="ECO:0000313" key="2">
    <source>
        <dbReference type="Proteomes" id="UP000604825"/>
    </source>
</evidence>
<dbReference type="Proteomes" id="UP000604825">
    <property type="component" value="Unassembled WGS sequence"/>
</dbReference>
<dbReference type="InterPro" id="IPR055312">
    <property type="entry name" value="FBL15-like"/>
</dbReference>
<dbReference type="EMBL" id="CAJGYO010000002">
    <property type="protein sequence ID" value="CAD6210232.1"/>
    <property type="molecule type" value="Genomic_DNA"/>
</dbReference>
<dbReference type="SUPFAM" id="SSF81383">
    <property type="entry name" value="F-box domain"/>
    <property type="match status" value="1"/>
</dbReference>
<dbReference type="OrthoDB" id="688168at2759"/>
<evidence type="ECO:0000313" key="1">
    <source>
        <dbReference type="EMBL" id="CAD6210232.1"/>
    </source>
</evidence>
<dbReference type="Gene3D" id="1.20.1280.50">
    <property type="match status" value="1"/>
</dbReference>
<dbReference type="PANTHER" id="PTHR34709:SF79">
    <property type="entry name" value="F-BOX DOMAIN-CONTAINING PROTEIN"/>
    <property type="match status" value="1"/>
</dbReference>
<dbReference type="AlphaFoldDB" id="A0A811MMX8"/>
<protein>
    <recommendedName>
        <fullName evidence="3">F-box domain-containing protein</fullName>
    </recommendedName>
</protein>
<proteinExistence type="predicted"/>
<name>A0A811MMX8_9POAL</name>
<organism evidence="1 2">
    <name type="scientific">Miscanthus lutarioriparius</name>
    <dbReference type="NCBI Taxonomy" id="422564"/>
    <lineage>
        <taxon>Eukaryota</taxon>
        <taxon>Viridiplantae</taxon>
        <taxon>Streptophyta</taxon>
        <taxon>Embryophyta</taxon>
        <taxon>Tracheophyta</taxon>
        <taxon>Spermatophyta</taxon>
        <taxon>Magnoliopsida</taxon>
        <taxon>Liliopsida</taxon>
        <taxon>Poales</taxon>
        <taxon>Poaceae</taxon>
        <taxon>PACMAD clade</taxon>
        <taxon>Panicoideae</taxon>
        <taxon>Andropogonodae</taxon>
        <taxon>Andropogoneae</taxon>
        <taxon>Saccharinae</taxon>
        <taxon>Miscanthus</taxon>
    </lineage>
</organism>
<keyword evidence="2" id="KW-1185">Reference proteome</keyword>
<dbReference type="PANTHER" id="PTHR34709">
    <property type="entry name" value="OS10G0396666 PROTEIN"/>
    <property type="match status" value="1"/>
</dbReference>